<dbReference type="Gene3D" id="2.40.420.20">
    <property type="match status" value="1"/>
</dbReference>
<feature type="domain" description="YknX-like C-terminal permuted SH3-like" evidence="4">
    <location>
        <begin position="297"/>
        <end position="364"/>
    </location>
</feature>
<dbReference type="Gene3D" id="1.10.287.470">
    <property type="entry name" value="Helix hairpin bin"/>
    <property type="match status" value="1"/>
</dbReference>
<dbReference type="GO" id="GO:0015562">
    <property type="term" value="F:efflux transmembrane transporter activity"/>
    <property type="evidence" value="ECO:0007669"/>
    <property type="project" value="TreeGrafter"/>
</dbReference>
<dbReference type="InterPro" id="IPR058637">
    <property type="entry name" value="YknX-like_C"/>
</dbReference>
<feature type="signal peptide" evidence="3">
    <location>
        <begin position="1"/>
        <end position="21"/>
    </location>
</feature>
<dbReference type="PANTHER" id="PTHR30469:SF15">
    <property type="entry name" value="HLYD FAMILY OF SECRETION PROTEINS"/>
    <property type="match status" value="1"/>
</dbReference>
<evidence type="ECO:0000313" key="5">
    <source>
        <dbReference type="EMBL" id="MBI5168744.1"/>
    </source>
</evidence>
<dbReference type="EMBL" id="JACRIW010000033">
    <property type="protein sequence ID" value="MBI5168744.1"/>
    <property type="molecule type" value="Genomic_DNA"/>
</dbReference>
<name>A0A933SEY5_UNCEI</name>
<dbReference type="Gene3D" id="2.40.30.170">
    <property type="match status" value="1"/>
</dbReference>
<dbReference type="AlphaFoldDB" id="A0A933SEY5"/>
<dbReference type="GO" id="GO:1990281">
    <property type="term" value="C:efflux pump complex"/>
    <property type="evidence" value="ECO:0007669"/>
    <property type="project" value="TreeGrafter"/>
</dbReference>
<dbReference type="Pfam" id="PF25989">
    <property type="entry name" value="YknX_C"/>
    <property type="match status" value="1"/>
</dbReference>
<dbReference type="InterPro" id="IPR006143">
    <property type="entry name" value="RND_pump_MFP"/>
</dbReference>
<dbReference type="SUPFAM" id="SSF111369">
    <property type="entry name" value="HlyD-like secretion proteins"/>
    <property type="match status" value="1"/>
</dbReference>
<gene>
    <name evidence="5" type="ORF">HZA61_04565</name>
</gene>
<evidence type="ECO:0000259" key="4">
    <source>
        <dbReference type="Pfam" id="PF25989"/>
    </source>
</evidence>
<reference evidence="5" key="1">
    <citation type="submission" date="2020-07" db="EMBL/GenBank/DDBJ databases">
        <title>Huge and variable diversity of episymbiotic CPR bacteria and DPANN archaea in groundwater ecosystems.</title>
        <authorList>
            <person name="He C.Y."/>
            <person name="Keren R."/>
            <person name="Whittaker M."/>
            <person name="Farag I.F."/>
            <person name="Doudna J."/>
            <person name="Cate J.H.D."/>
            <person name="Banfield J.F."/>
        </authorList>
    </citation>
    <scope>NUCLEOTIDE SEQUENCE</scope>
    <source>
        <strain evidence="5">NC_groundwater_1813_Pr3_B-0.1um_71_17</strain>
    </source>
</reference>
<keyword evidence="2" id="KW-0175">Coiled coil</keyword>
<organism evidence="5 6">
    <name type="scientific">Eiseniibacteriota bacterium</name>
    <dbReference type="NCBI Taxonomy" id="2212470"/>
    <lineage>
        <taxon>Bacteria</taxon>
        <taxon>Candidatus Eiseniibacteriota</taxon>
    </lineage>
</organism>
<keyword evidence="3" id="KW-0732">Signal</keyword>
<feature type="coiled-coil region" evidence="2">
    <location>
        <begin position="130"/>
        <end position="164"/>
    </location>
</feature>
<comment type="similarity">
    <text evidence="1">Belongs to the membrane fusion protein (MFP) (TC 8.A.1) family.</text>
</comment>
<dbReference type="PANTHER" id="PTHR30469">
    <property type="entry name" value="MULTIDRUG RESISTANCE PROTEIN MDTA"/>
    <property type="match status" value="1"/>
</dbReference>
<evidence type="ECO:0000256" key="3">
    <source>
        <dbReference type="SAM" id="SignalP"/>
    </source>
</evidence>
<comment type="caution">
    <text evidence="5">The sequence shown here is derived from an EMBL/GenBank/DDBJ whole genome shotgun (WGS) entry which is preliminary data.</text>
</comment>
<proteinExistence type="inferred from homology"/>
<dbReference type="Proteomes" id="UP000696931">
    <property type="component" value="Unassembled WGS sequence"/>
</dbReference>
<evidence type="ECO:0000256" key="2">
    <source>
        <dbReference type="SAM" id="Coils"/>
    </source>
</evidence>
<dbReference type="NCBIfam" id="TIGR01730">
    <property type="entry name" value="RND_mfp"/>
    <property type="match status" value="1"/>
</dbReference>
<feature type="chain" id="PRO_5037784135" evidence="3">
    <location>
        <begin position="22"/>
        <end position="366"/>
    </location>
</feature>
<dbReference type="Gene3D" id="2.40.50.100">
    <property type="match status" value="1"/>
</dbReference>
<evidence type="ECO:0000256" key="1">
    <source>
        <dbReference type="ARBA" id="ARBA00009477"/>
    </source>
</evidence>
<accession>A0A933SEY5</accession>
<evidence type="ECO:0000313" key="6">
    <source>
        <dbReference type="Proteomes" id="UP000696931"/>
    </source>
</evidence>
<protein>
    <submittedName>
        <fullName evidence="5">Efflux RND transporter periplasmic adaptor subunit</fullName>
    </submittedName>
</protein>
<sequence>MNIMTNLRFVALATVSAITLASCGGGASHETAERDLGPAVNVTVLRATSGSPDALVLPARVTAREEVTLTARLGARLTSLPLREGDRFRRGQTLATFDAPETRAQLDGARAGLAAATVARDMARRQEARMDSLYANRVAALRELEGAQAERRGAEAAWAQAKAQVDGLQSGATLEAPFDGVVVRRHADVGVTVGPGMPLMDIRSSDVGEITASVPESELSRLQSAGASGAARAEYQIGDGDWSAATLVRVDGMTDANTRSRVARFRPASGAALEAGAFARVRLSGDSGASGAAVPLALRVPVGALVTRGGLTGVFVAEGDVARLRWLRVGRTNGGTVEVLAGLASDDAVIVDPKGLADGRKVKVAS</sequence>